<dbReference type="PANTHER" id="PTHR33021:SF185">
    <property type="entry name" value="EARLY NODULIN-LIKE PROTEIN 3-RELATED"/>
    <property type="match status" value="1"/>
</dbReference>
<evidence type="ECO:0000259" key="3">
    <source>
        <dbReference type="PROSITE" id="PS51485"/>
    </source>
</evidence>
<sequence>MASPLGEITLSLLLVLLTASGGCAGRDFIVGNGPYGWTINPAVPRDHFQINDTLDFKYDKDLDAVLWVTQSQYEVCNTTEPNLRLVGGESRFVLVSSGYYYFISADDTRCQAGERLIVFVRAAYENTPPAPPPKPSSSSSAPPPPPPKPASPSTTPVSPPPVRSPTASASPPPPPPNPPAGNGGSSPSPAPMTAPVPRTKNGTGPSSTSSSAVALRAVVLACLVIGATAAIL</sequence>
<organism evidence="4 5">
    <name type="scientific">Eragrostis curvula</name>
    <name type="common">weeping love grass</name>
    <dbReference type="NCBI Taxonomy" id="38414"/>
    <lineage>
        <taxon>Eukaryota</taxon>
        <taxon>Viridiplantae</taxon>
        <taxon>Streptophyta</taxon>
        <taxon>Embryophyta</taxon>
        <taxon>Tracheophyta</taxon>
        <taxon>Spermatophyta</taxon>
        <taxon>Magnoliopsida</taxon>
        <taxon>Liliopsida</taxon>
        <taxon>Poales</taxon>
        <taxon>Poaceae</taxon>
        <taxon>PACMAD clade</taxon>
        <taxon>Chloridoideae</taxon>
        <taxon>Eragrostideae</taxon>
        <taxon>Eragrostidinae</taxon>
        <taxon>Eragrostis</taxon>
    </lineage>
</organism>
<evidence type="ECO:0000256" key="2">
    <source>
        <dbReference type="SAM" id="SignalP"/>
    </source>
</evidence>
<dbReference type="GO" id="GO:0005886">
    <property type="term" value="C:plasma membrane"/>
    <property type="evidence" value="ECO:0007669"/>
    <property type="project" value="TreeGrafter"/>
</dbReference>
<evidence type="ECO:0000313" key="4">
    <source>
        <dbReference type="EMBL" id="TVU22770.1"/>
    </source>
</evidence>
<gene>
    <name evidence="4" type="ORF">EJB05_32488</name>
</gene>
<name>A0A5J9UHZ0_9POAL</name>
<dbReference type="PROSITE" id="PS51485">
    <property type="entry name" value="PHYTOCYANIN"/>
    <property type="match status" value="1"/>
</dbReference>
<feature type="region of interest" description="Disordered" evidence="1">
    <location>
        <begin position="127"/>
        <end position="209"/>
    </location>
</feature>
<comment type="caution">
    <text evidence="4">The sequence shown here is derived from an EMBL/GenBank/DDBJ whole genome shotgun (WGS) entry which is preliminary data.</text>
</comment>
<feature type="compositionally biased region" description="Pro residues" evidence="1">
    <location>
        <begin position="170"/>
        <end position="179"/>
    </location>
</feature>
<dbReference type="PANTHER" id="PTHR33021">
    <property type="entry name" value="BLUE COPPER PROTEIN"/>
    <property type="match status" value="1"/>
</dbReference>
<keyword evidence="5" id="KW-1185">Reference proteome</keyword>
<dbReference type="InterPro" id="IPR039391">
    <property type="entry name" value="Phytocyanin-like"/>
</dbReference>
<dbReference type="Pfam" id="PF02298">
    <property type="entry name" value="Cu_bind_like"/>
    <property type="match status" value="1"/>
</dbReference>
<dbReference type="PRINTS" id="PR01217">
    <property type="entry name" value="PRICHEXTENSN"/>
</dbReference>
<dbReference type="Proteomes" id="UP000324897">
    <property type="component" value="Unassembled WGS sequence"/>
</dbReference>
<reference evidence="4 5" key="1">
    <citation type="journal article" date="2019" name="Sci. Rep.">
        <title>A high-quality genome of Eragrostis curvula grass provides insights into Poaceae evolution and supports new strategies to enhance forage quality.</title>
        <authorList>
            <person name="Carballo J."/>
            <person name="Santos B.A.C.M."/>
            <person name="Zappacosta D."/>
            <person name="Garbus I."/>
            <person name="Selva J.P."/>
            <person name="Gallo C.A."/>
            <person name="Diaz A."/>
            <person name="Albertini E."/>
            <person name="Caccamo M."/>
            <person name="Echenique V."/>
        </authorList>
    </citation>
    <scope>NUCLEOTIDE SEQUENCE [LARGE SCALE GENOMIC DNA]</scope>
    <source>
        <strain evidence="5">cv. Victoria</strain>
        <tissue evidence="4">Leaf</tissue>
    </source>
</reference>
<keyword evidence="2" id="KW-0732">Signal</keyword>
<dbReference type="InterPro" id="IPR008972">
    <property type="entry name" value="Cupredoxin"/>
</dbReference>
<dbReference type="Gramene" id="TVU22770">
    <property type="protein sequence ID" value="TVU22770"/>
    <property type="gene ID" value="EJB05_32488"/>
</dbReference>
<proteinExistence type="predicted"/>
<protein>
    <recommendedName>
        <fullName evidence="3">Phytocyanin domain-containing protein</fullName>
    </recommendedName>
</protein>
<dbReference type="SUPFAM" id="SSF49503">
    <property type="entry name" value="Cupredoxins"/>
    <property type="match status" value="1"/>
</dbReference>
<evidence type="ECO:0000313" key="5">
    <source>
        <dbReference type="Proteomes" id="UP000324897"/>
    </source>
</evidence>
<feature type="signal peptide" evidence="2">
    <location>
        <begin position="1"/>
        <end position="25"/>
    </location>
</feature>
<evidence type="ECO:0000256" key="1">
    <source>
        <dbReference type="SAM" id="MobiDB-lite"/>
    </source>
</evidence>
<dbReference type="InterPro" id="IPR003245">
    <property type="entry name" value="Phytocyanin_dom"/>
</dbReference>
<dbReference type="AlphaFoldDB" id="A0A5J9UHZ0"/>
<dbReference type="GO" id="GO:0009055">
    <property type="term" value="F:electron transfer activity"/>
    <property type="evidence" value="ECO:0007669"/>
    <property type="project" value="InterPro"/>
</dbReference>
<accession>A0A5J9UHZ0</accession>
<feature type="chain" id="PRO_5023872256" description="Phytocyanin domain-containing protein" evidence="2">
    <location>
        <begin position="26"/>
        <end position="232"/>
    </location>
</feature>
<dbReference type="Gene3D" id="2.60.40.420">
    <property type="entry name" value="Cupredoxins - blue copper proteins"/>
    <property type="match status" value="1"/>
</dbReference>
<dbReference type="OrthoDB" id="2015640at2759"/>
<feature type="compositionally biased region" description="Pro residues" evidence="1">
    <location>
        <begin position="128"/>
        <end position="150"/>
    </location>
</feature>
<dbReference type="EMBL" id="RWGY01000026">
    <property type="protein sequence ID" value="TVU22770.1"/>
    <property type="molecule type" value="Genomic_DNA"/>
</dbReference>
<feature type="domain" description="Phytocyanin" evidence="3">
    <location>
        <begin position="26"/>
        <end position="122"/>
    </location>
</feature>